<proteinExistence type="predicted"/>
<feature type="region of interest" description="Disordered" evidence="1">
    <location>
        <begin position="1"/>
        <end position="307"/>
    </location>
</feature>
<dbReference type="Proteomes" id="UP000012065">
    <property type="component" value="Unassembled WGS sequence"/>
</dbReference>
<dbReference type="EMBL" id="CAOJ01015019">
    <property type="protein sequence ID" value="CCO35723.1"/>
    <property type="molecule type" value="Genomic_DNA"/>
</dbReference>
<reference evidence="2 3" key="1">
    <citation type="journal article" date="2013" name="J. Biotechnol.">
        <title>Establishment and interpretation of the genome sequence of the phytopathogenic fungus Rhizoctonia solani AG1-IB isolate 7/3/14.</title>
        <authorList>
            <person name="Wibberg D.W."/>
            <person name="Jelonek L.J."/>
            <person name="Rupp O.R."/>
            <person name="Hennig M.H."/>
            <person name="Eikmeyer F.E."/>
            <person name="Goesmann A.G."/>
            <person name="Hartmann A.H."/>
            <person name="Borriss R.B."/>
            <person name="Grosch R.G."/>
            <person name="Puehler A.P."/>
            <person name="Schlueter A.S."/>
        </authorList>
    </citation>
    <scope>NUCLEOTIDE SEQUENCE [LARGE SCALE GENOMIC DNA]</scope>
    <source>
        <strain evidence="3">AG1-IB / isolate 7/3/14</strain>
    </source>
</reference>
<dbReference type="HOGENOM" id="CLU_564036_0_0_1"/>
<accession>M5C6Z1</accession>
<feature type="compositionally biased region" description="Basic and acidic residues" evidence="1">
    <location>
        <begin position="234"/>
        <end position="244"/>
    </location>
</feature>
<feature type="compositionally biased region" description="Polar residues" evidence="1">
    <location>
        <begin position="293"/>
        <end position="307"/>
    </location>
</feature>
<feature type="compositionally biased region" description="Low complexity" evidence="1">
    <location>
        <begin position="48"/>
        <end position="76"/>
    </location>
</feature>
<comment type="caution">
    <text evidence="2">The sequence shown here is derived from an EMBL/GenBank/DDBJ whole genome shotgun (WGS) entry which is preliminary data.</text>
</comment>
<dbReference type="AlphaFoldDB" id="M5C6Z1"/>
<protein>
    <submittedName>
        <fullName evidence="2">Uncharacterized protein</fullName>
    </submittedName>
</protein>
<name>M5C6Z1_THACB</name>
<feature type="compositionally biased region" description="Basic and acidic residues" evidence="1">
    <location>
        <begin position="1"/>
        <end position="12"/>
    </location>
</feature>
<feature type="compositionally biased region" description="Acidic residues" evidence="1">
    <location>
        <begin position="143"/>
        <end position="157"/>
    </location>
</feature>
<organism evidence="2 3">
    <name type="scientific">Thanatephorus cucumeris (strain AG1-IB / isolate 7/3/14)</name>
    <name type="common">Lettuce bottom rot fungus</name>
    <name type="synonym">Rhizoctonia solani</name>
    <dbReference type="NCBI Taxonomy" id="1108050"/>
    <lineage>
        <taxon>Eukaryota</taxon>
        <taxon>Fungi</taxon>
        <taxon>Dikarya</taxon>
        <taxon>Basidiomycota</taxon>
        <taxon>Agaricomycotina</taxon>
        <taxon>Agaricomycetes</taxon>
        <taxon>Cantharellales</taxon>
        <taxon>Ceratobasidiaceae</taxon>
        <taxon>Rhizoctonia</taxon>
        <taxon>Rhizoctonia solani AG-1</taxon>
    </lineage>
</organism>
<evidence type="ECO:0000313" key="2">
    <source>
        <dbReference type="EMBL" id="CCO35723.1"/>
    </source>
</evidence>
<evidence type="ECO:0000256" key="1">
    <source>
        <dbReference type="SAM" id="MobiDB-lite"/>
    </source>
</evidence>
<gene>
    <name evidence="2" type="ORF">BN14_09842</name>
</gene>
<sequence>MEGTGKGREVYIRRNRAGGQAATGNKCDDSDSEEENNRHKGNTYDPASLSSRTPSKSSSHSKSNTSSKSNIPSKSSTSREREARRADRIIAEEEARAARSLENKNPAKDKHAEKSNGLRPKKKETSVKKVVKKITVPQSESDTNGEEEEGVTLDPELEAIRNSALKTSKNTGTGSRPRAETQNKKHTETTFKSTRVYNKRKKNNEDDEDDEDEELVTGAYKRSRLWSAPGSVTNRDKDSDREHDETEVEPDPTPMRRQRRPPMRPARPLTPVPEEVYPETAESSSQVERDPPTGTSGYRSASNSQPTHTTVGLVYRTAQAITAGDLAEDMKFLHTEIDDSLKTKFDVRYRAVMTAGDAIYHNVLTGILSHHFSAQHICKNNLIRPGGSITITIGNVHHRPYHGWGLVRGLPGVVESSARGLPVDLEPIRAAGVTKTKVFSVFSPKARESLFKAQEEKLQVGHVRTRKEIAEAHIFAMKCTYLTY</sequence>
<feature type="compositionally biased region" description="Acidic residues" evidence="1">
    <location>
        <begin position="205"/>
        <end position="215"/>
    </location>
</feature>
<feature type="compositionally biased region" description="Polar residues" evidence="1">
    <location>
        <begin position="164"/>
        <end position="174"/>
    </location>
</feature>
<feature type="compositionally biased region" description="Basic and acidic residues" evidence="1">
    <location>
        <begin position="177"/>
        <end position="189"/>
    </location>
</feature>
<feature type="compositionally biased region" description="Basic and acidic residues" evidence="1">
    <location>
        <begin position="77"/>
        <end position="116"/>
    </location>
</feature>
<evidence type="ECO:0000313" key="3">
    <source>
        <dbReference type="Proteomes" id="UP000012065"/>
    </source>
</evidence>